<dbReference type="HOGENOM" id="CLU_052989_1_0_1"/>
<evidence type="ECO:0008006" key="3">
    <source>
        <dbReference type="Google" id="ProtNLM"/>
    </source>
</evidence>
<dbReference type="EMBL" id="KL648534">
    <property type="protein sequence ID" value="KEY69313.1"/>
    <property type="molecule type" value="Genomic_DNA"/>
</dbReference>
<dbReference type="InterPro" id="IPR011042">
    <property type="entry name" value="6-blade_b-propeller_TolB-like"/>
</dbReference>
<accession>A0A084AVI4</accession>
<dbReference type="SUPFAM" id="SSF63829">
    <property type="entry name" value="Calcium-dependent phosphotriesterase"/>
    <property type="match status" value="1"/>
</dbReference>
<organism evidence="1 2">
    <name type="scientific">Stachybotrys chartarum (strain CBS 109288 / IBT 7711)</name>
    <name type="common">Toxic black mold</name>
    <name type="synonym">Stilbospora chartarum</name>
    <dbReference type="NCBI Taxonomy" id="1280523"/>
    <lineage>
        <taxon>Eukaryota</taxon>
        <taxon>Fungi</taxon>
        <taxon>Dikarya</taxon>
        <taxon>Ascomycota</taxon>
        <taxon>Pezizomycotina</taxon>
        <taxon>Sordariomycetes</taxon>
        <taxon>Hypocreomycetidae</taxon>
        <taxon>Hypocreales</taxon>
        <taxon>Stachybotryaceae</taxon>
        <taxon>Stachybotrys</taxon>
    </lineage>
</organism>
<sequence>MIQEMASDHYIDEVVLVEQLPSNSWVEGMALRPNGEALLARLDQPELHSVEPSKPEALPRLVHVFPEASGVINICALPGRQDEFAVITGMVDVEKVQFRDFAMWHLALSPDNSQPPKVGKIASMPDALLAIGVIPVTERILLVADSGKSCVWRLDIETGNMAMLIQSDWMKPISDDDFFGLNRLRIAGGYLWFTNNSAGSLCRIPIELDDTDPAVAIRVTGDVQLVSADIPCCDGLLLSDDTKSAYMANYVGGTLWRVDIDTAGRGKTHTVMEHLVSPTALELRNVDGKRKLHVVCCGEIDIGWVTEDDRRSWSDIAHINATVEVSVTVTTEEVVQ</sequence>
<dbReference type="PANTHER" id="PTHR42060">
    <property type="entry name" value="NHL REPEAT-CONTAINING PROTEIN-RELATED"/>
    <property type="match status" value="1"/>
</dbReference>
<evidence type="ECO:0000313" key="2">
    <source>
        <dbReference type="Proteomes" id="UP000028045"/>
    </source>
</evidence>
<protein>
    <recommendedName>
        <fullName evidence="3">SMP-30/Gluconolactonase/LRE-like region domain-containing protein</fullName>
    </recommendedName>
</protein>
<dbReference type="InterPro" id="IPR052998">
    <property type="entry name" value="Hetero-Diels-Alderase-like"/>
</dbReference>
<reference evidence="1 2" key="1">
    <citation type="journal article" date="2014" name="BMC Genomics">
        <title>Comparative genome sequencing reveals chemotype-specific gene clusters in the toxigenic black mold Stachybotrys.</title>
        <authorList>
            <person name="Semeiks J."/>
            <person name="Borek D."/>
            <person name="Otwinowski Z."/>
            <person name="Grishin N.V."/>
        </authorList>
    </citation>
    <scope>NUCLEOTIDE SEQUENCE [LARGE SCALE GENOMIC DNA]</scope>
    <source>
        <strain evidence="2">CBS 109288 / IBT 7711</strain>
    </source>
</reference>
<evidence type="ECO:0000313" key="1">
    <source>
        <dbReference type="EMBL" id="KEY69313.1"/>
    </source>
</evidence>
<name>A0A084AVI4_STACB</name>
<proteinExistence type="predicted"/>
<keyword evidence="2" id="KW-1185">Reference proteome</keyword>
<dbReference type="AlphaFoldDB" id="A0A084AVI4"/>
<dbReference type="Gene3D" id="2.120.10.30">
    <property type="entry name" value="TolB, C-terminal domain"/>
    <property type="match status" value="1"/>
</dbReference>
<dbReference type="Proteomes" id="UP000028045">
    <property type="component" value="Unassembled WGS sequence"/>
</dbReference>
<gene>
    <name evidence="1" type="ORF">S7711_01763</name>
</gene>
<dbReference type="PANTHER" id="PTHR42060:SF1">
    <property type="entry name" value="NHL REPEAT-CONTAINING PROTEIN"/>
    <property type="match status" value="1"/>
</dbReference>
<dbReference type="OrthoDB" id="9977941at2759"/>